<dbReference type="PANTHER" id="PTHR31645:SF0">
    <property type="entry name" value="OLIGOPEPTIDE TRANSPORTER YGL114W-RELATED"/>
    <property type="match status" value="1"/>
</dbReference>
<feature type="transmembrane region" description="Helical" evidence="6">
    <location>
        <begin position="230"/>
        <end position="247"/>
    </location>
</feature>
<proteinExistence type="predicted"/>
<keyword evidence="3 6" id="KW-0812">Transmembrane</keyword>
<comment type="subcellular location">
    <subcellularLocation>
        <location evidence="1">Membrane</location>
        <topology evidence="1">Multi-pass membrane protein</topology>
    </subcellularLocation>
</comment>
<dbReference type="PANTHER" id="PTHR31645">
    <property type="entry name" value="OLIGOPEPTIDE TRANSPORTER YGL114W-RELATED"/>
    <property type="match status" value="1"/>
</dbReference>
<dbReference type="Proteomes" id="UP000248132">
    <property type="component" value="Unassembled WGS sequence"/>
</dbReference>
<evidence type="ECO:0000256" key="5">
    <source>
        <dbReference type="ARBA" id="ARBA00023136"/>
    </source>
</evidence>
<evidence type="ECO:0000256" key="2">
    <source>
        <dbReference type="ARBA" id="ARBA00022448"/>
    </source>
</evidence>
<evidence type="ECO:0000313" key="7">
    <source>
        <dbReference type="EMBL" id="PYG87076.1"/>
    </source>
</evidence>
<dbReference type="GO" id="GO:0035673">
    <property type="term" value="F:oligopeptide transmembrane transporter activity"/>
    <property type="evidence" value="ECO:0007669"/>
    <property type="project" value="InterPro"/>
</dbReference>
<evidence type="ECO:0000313" key="8">
    <source>
        <dbReference type="Proteomes" id="UP000248132"/>
    </source>
</evidence>
<dbReference type="GO" id="GO:0016020">
    <property type="term" value="C:membrane"/>
    <property type="evidence" value="ECO:0007669"/>
    <property type="project" value="UniProtKB-SubCell"/>
</dbReference>
<evidence type="ECO:0000256" key="1">
    <source>
        <dbReference type="ARBA" id="ARBA00004141"/>
    </source>
</evidence>
<feature type="transmembrane region" description="Helical" evidence="6">
    <location>
        <begin position="86"/>
        <end position="109"/>
    </location>
</feature>
<accession>A0A318XKK3</accession>
<dbReference type="EMBL" id="QKMR01000014">
    <property type="protein sequence ID" value="PYG87076.1"/>
    <property type="molecule type" value="Genomic_DNA"/>
</dbReference>
<keyword evidence="5 6" id="KW-0472">Membrane</keyword>
<sequence>MLMPLLGVEVKMNDNSERNLFGIEQLSLRSLIFGALGSCVITASSMYVALRMSALPWPTIFVAVLSMALLKIFGKTTNNEINITQTAMSAGSMVAGGLAFTLPGLWIMGIWKGSADFSVNFFKVLAVAIAGMLFGTVASYILRYRFIVNNGGLTYPIGLAAAETIKAGDHGGKKSIFLFGSMIVSAVYTFFRDQLALVPQVFAYKSTVIAWNSPMAVGMGYILGGLYTGVWFLGALFSNAFIIPFGPKLGLFADGAEAAAFKTSAGIGLMVGTGLGVLIGIVVSAVKKLLSQKGSSDNRIKADKRKIFSFGRILIILTTALAFVFTIAAGISVIPSILLIIGIFIVSVMAASITGQTGINPMEIFGIIVLLGIRIFVDIDATDALLIAGCVAVSSGFSGDLFNDYKAGQVLGTNPKAQLISQIVGGVFGTVVASLALFAIINQFGEVGMDTALPAGQAVGVTTMINGIGDPVVFGVAAGTGAILYLLGLPTATLGIGIYLPFYISSSVFLGGLIRFITGLVKGKSKEDTGTVAASGLLGGEGITGVGIAIVKMFTGA</sequence>
<keyword evidence="2" id="KW-0813">Transport</keyword>
<dbReference type="AlphaFoldDB" id="A0A318XKK3"/>
<feature type="transmembrane region" description="Helical" evidence="6">
    <location>
        <begin position="55"/>
        <end position="74"/>
    </location>
</feature>
<gene>
    <name evidence="7" type="ORF">LY28_02459</name>
</gene>
<dbReference type="Pfam" id="PF03169">
    <property type="entry name" value="OPT"/>
    <property type="match status" value="1"/>
</dbReference>
<feature type="transmembrane region" description="Helical" evidence="6">
    <location>
        <begin position="26"/>
        <end position="49"/>
    </location>
</feature>
<feature type="transmembrane region" description="Helical" evidence="6">
    <location>
        <begin position="267"/>
        <end position="286"/>
    </location>
</feature>
<feature type="transmembrane region" description="Helical" evidence="6">
    <location>
        <begin position="417"/>
        <end position="441"/>
    </location>
</feature>
<feature type="transmembrane region" description="Helical" evidence="6">
    <location>
        <begin position="121"/>
        <end position="142"/>
    </location>
</feature>
<evidence type="ECO:0000256" key="3">
    <source>
        <dbReference type="ARBA" id="ARBA00022692"/>
    </source>
</evidence>
<organism evidence="7 8">
    <name type="scientific">Ruminiclostridium sufflavum DSM 19573</name>
    <dbReference type="NCBI Taxonomy" id="1121337"/>
    <lineage>
        <taxon>Bacteria</taxon>
        <taxon>Bacillati</taxon>
        <taxon>Bacillota</taxon>
        <taxon>Clostridia</taxon>
        <taxon>Eubacteriales</taxon>
        <taxon>Oscillospiraceae</taxon>
        <taxon>Ruminiclostridium</taxon>
    </lineage>
</organism>
<name>A0A318XKK3_9FIRM</name>
<feature type="transmembrane region" description="Helical" evidence="6">
    <location>
        <begin position="472"/>
        <end position="492"/>
    </location>
</feature>
<keyword evidence="8" id="KW-1185">Reference proteome</keyword>
<feature type="transmembrane region" description="Helical" evidence="6">
    <location>
        <begin position="333"/>
        <end position="352"/>
    </location>
</feature>
<dbReference type="InterPro" id="IPR004813">
    <property type="entry name" value="OPT"/>
</dbReference>
<protein>
    <submittedName>
        <fullName evidence="7">Putative OPT family oligopeptide transporter</fullName>
    </submittedName>
</protein>
<reference evidence="7 8" key="1">
    <citation type="submission" date="2018-06" db="EMBL/GenBank/DDBJ databases">
        <title>Genomic Encyclopedia of Type Strains, Phase I: the one thousand microbial genomes (KMG-I) project.</title>
        <authorList>
            <person name="Kyrpides N."/>
        </authorList>
    </citation>
    <scope>NUCLEOTIDE SEQUENCE [LARGE SCALE GENOMIC DNA]</scope>
    <source>
        <strain evidence="7 8">DSM 19573</strain>
    </source>
</reference>
<feature type="transmembrane region" description="Helical" evidence="6">
    <location>
        <begin position="307"/>
        <end position="327"/>
    </location>
</feature>
<feature type="transmembrane region" description="Helical" evidence="6">
    <location>
        <begin position="498"/>
        <end position="517"/>
    </location>
</feature>
<evidence type="ECO:0000256" key="6">
    <source>
        <dbReference type="SAM" id="Phobius"/>
    </source>
</evidence>
<keyword evidence="4 6" id="KW-1133">Transmembrane helix</keyword>
<evidence type="ECO:0000256" key="4">
    <source>
        <dbReference type="ARBA" id="ARBA00022989"/>
    </source>
</evidence>
<dbReference type="InterPro" id="IPR045035">
    <property type="entry name" value="YSL-like"/>
</dbReference>
<comment type="caution">
    <text evidence="7">The sequence shown here is derived from an EMBL/GenBank/DDBJ whole genome shotgun (WGS) entry which is preliminary data.</text>
</comment>